<dbReference type="EMBL" id="BMER01000001">
    <property type="protein sequence ID" value="GGG85624.1"/>
    <property type="molecule type" value="Genomic_DNA"/>
</dbReference>
<dbReference type="InterPro" id="IPR010496">
    <property type="entry name" value="AL/BT2_dom"/>
</dbReference>
<proteinExistence type="predicted"/>
<feature type="signal peptide" evidence="1">
    <location>
        <begin position="1"/>
        <end position="23"/>
    </location>
</feature>
<dbReference type="GO" id="GO:0016787">
    <property type="term" value="F:hydrolase activity"/>
    <property type="evidence" value="ECO:0007669"/>
    <property type="project" value="UniProtKB-KW"/>
</dbReference>
<evidence type="ECO:0000313" key="3">
    <source>
        <dbReference type="EMBL" id="GGG85624.1"/>
    </source>
</evidence>
<reference evidence="3" key="2">
    <citation type="submission" date="2020-09" db="EMBL/GenBank/DDBJ databases">
        <authorList>
            <person name="Sun Q."/>
            <person name="Zhou Y."/>
        </authorList>
    </citation>
    <scope>NUCLEOTIDE SEQUENCE</scope>
    <source>
        <strain evidence="3">CGMCC 1.12195</strain>
    </source>
</reference>
<feature type="domain" description="3-keto-alpha-glucoside-1,2-lyase/3-keto-2-hydroxy-glucal hydratase" evidence="2">
    <location>
        <begin position="28"/>
        <end position="212"/>
    </location>
</feature>
<feature type="chain" id="PRO_5037043657" evidence="1">
    <location>
        <begin position="24"/>
        <end position="215"/>
    </location>
</feature>
<keyword evidence="3" id="KW-0378">Hydrolase</keyword>
<dbReference type="AlphaFoldDB" id="A0A917HNS5"/>
<evidence type="ECO:0000259" key="2">
    <source>
        <dbReference type="Pfam" id="PF06439"/>
    </source>
</evidence>
<keyword evidence="4" id="KW-1185">Reference proteome</keyword>
<dbReference type="RefSeq" id="WP_188505611.1">
    <property type="nucleotide sequence ID" value="NZ_BMER01000001.1"/>
</dbReference>
<dbReference type="Proteomes" id="UP000660862">
    <property type="component" value="Unassembled WGS sequence"/>
</dbReference>
<dbReference type="Gene3D" id="2.60.120.560">
    <property type="entry name" value="Exo-inulinase, domain 1"/>
    <property type="match status" value="1"/>
</dbReference>
<keyword evidence="1" id="KW-0732">Signal</keyword>
<evidence type="ECO:0000256" key="1">
    <source>
        <dbReference type="SAM" id="SignalP"/>
    </source>
</evidence>
<evidence type="ECO:0000313" key="4">
    <source>
        <dbReference type="Proteomes" id="UP000660862"/>
    </source>
</evidence>
<comment type="caution">
    <text evidence="3">The sequence shown here is derived from an EMBL/GenBank/DDBJ whole genome shotgun (WGS) entry which is preliminary data.</text>
</comment>
<protein>
    <submittedName>
        <fullName evidence="3">Glycosyl hydrolase</fullName>
    </submittedName>
</protein>
<name>A0A917HNS5_9SPHI</name>
<sequence>MKSSILSYAIACCLTLWFTGAAAQTGRWVSLFDGKTLNGWKASENESSFRVEDGCIVQEGPRSHLFYVGNVSGHVFKNFEFKAKVYTFENANSGLYFHTRFQETGFPNYGYEVQVNNSHRDAIRTGSLYNVVDVADKYAVDGEWFELYIHVMDNHVVIKVDGTTVVDYTQMADKGRLVRQEDHFGRYVDSGTFAIQAHDPNSKVMYKDIQVRILD</sequence>
<reference evidence="3" key="1">
    <citation type="journal article" date="2014" name="Int. J. Syst. Evol. Microbiol.">
        <title>Complete genome sequence of Corynebacterium casei LMG S-19264T (=DSM 44701T), isolated from a smear-ripened cheese.</title>
        <authorList>
            <consortium name="US DOE Joint Genome Institute (JGI-PGF)"/>
            <person name="Walter F."/>
            <person name="Albersmeier A."/>
            <person name="Kalinowski J."/>
            <person name="Ruckert C."/>
        </authorList>
    </citation>
    <scope>NUCLEOTIDE SEQUENCE</scope>
    <source>
        <strain evidence="3">CGMCC 1.12195</strain>
    </source>
</reference>
<accession>A0A917HNS5</accession>
<gene>
    <name evidence="3" type="ORF">GCM10007415_18750</name>
</gene>
<organism evidence="3 4">
    <name type="scientific">Parapedobacter pyrenivorans</name>
    <dbReference type="NCBI Taxonomy" id="1305674"/>
    <lineage>
        <taxon>Bacteria</taxon>
        <taxon>Pseudomonadati</taxon>
        <taxon>Bacteroidota</taxon>
        <taxon>Sphingobacteriia</taxon>
        <taxon>Sphingobacteriales</taxon>
        <taxon>Sphingobacteriaceae</taxon>
        <taxon>Parapedobacter</taxon>
    </lineage>
</organism>
<dbReference type="Pfam" id="PF06439">
    <property type="entry name" value="3keto-disac_hyd"/>
    <property type="match status" value="1"/>
</dbReference>